<dbReference type="Proteomes" id="UP001169006">
    <property type="component" value="Unassembled WGS sequence"/>
</dbReference>
<dbReference type="PROSITE" id="PS50043">
    <property type="entry name" value="HTH_LUXR_2"/>
    <property type="match status" value="1"/>
</dbReference>
<organism evidence="5 6">
    <name type="scientific">Rhizobium oryzicola</name>
    <dbReference type="NCBI Taxonomy" id="1232668"/>
    <lineage>
        <taxon>Bacteria</taxon>
        <taxon>Pseudomonadati</taxon>
        <taxon>Pseudomonadota</taxon>
        <taxon>Alphaproteobacteria</taxon>
        <taxon>Hyphomicrobiales</taxon>
        <taxon>Rhizobiaceae</taxon>
        <taxon>Rhizobium/Agrobacterium group</taxon>
        <taxon>Rhizobium</taxon>
    </lineage>
</organism>
<keyword evidence="2" id="KW-0238">DNA-binding</keyword>
<comment type="caution">
    <text evidence="5">The sequence shown here is derived from an EMBL/GenBank/DDBJ whole genome shotgun (WGS) entry which is preliminary data.</text>
</comment>
<proteinExistence type="predicted"/>
<dbReference type="InterPro" id="IPR016032">
    <property type="entry name" value="Sig_transdc_resp-reg_C-effctor"/>
</dbReference>
<dbReference type="Pfam" id="PF00196">
    <property type="entry name" value="GerE"/>
    <property type="match status" value="1"/>
</dbReference>
<dbReference type="SUPFAM" id="SSF46894">
    <property type="entry name" value="C-terminal effector domain of the bipartite response regulators"/>
    <property type="match status" value="1"/>
</dbReference>
<dbReference type="CDD" id="cd06170">
    <property type="entry name" value="LuxR_C_like"/>
    <property type="match status" value="1"/>
</dbReference>
<dbReference type="RefSeq" id="WP_302076635.1">
    <property type="nucleotide sequence ID" value="NZ_JAUKWQ010000002.1"/>
</dbReference>
<evidence type="ECO:0000256" key="2">
    <source>
        <dbReference type="ARBA" id="ARBA00023125"/>
    </source>
</evidence>
<evidence type="ECO:0000256" key="3">
    <source>
        <dbReference type="ARBA" id="ARBA00023163"/>
    </source>
</evidence>
<dbReference type="Gene3D" id="1.10.10.10">
    <property type="entry name" value="Winged helix-like DNA-binding domain superfamily/Winged helix DNA-binding domain"/>
    <property type="match status" value="1"/>
</dbReference>
<dbReference type="PRINTS" id="PR00038">
    <property type="entry name" value="HTHLUXR"/>
</dbReference>
<dbReference type="PROSITE" id="PS00622">
    <property type="entry name" value="HTH_LUXR_1"/>
    <property type="match status" value="1"/>
</dbReference>
<dbReference type="SMART" id="SM00421">
    <property type="entry name" value="HTH_LUXR"/>
    <property type="match status" value="1"/>
</dbReference>
<reference evidence="5" key="2">
    <citation type="submission" date="2023-07" db="EMBL/GenBank/DDBJ databases">
        <authorList>
            <person name="Sun H."/>
        </authorList>
    </citation>
    <scope>NUCLEOTIDE SEQUENCE</scope>
    <source>
        <strain evidence="5">05753</strain>
    </source>
</reference>
<gene>
    <name evidence="5" type="ORF">Q2T52_10315</name>
</gene>
<dbReference type="PANTHER" id="PTHR44688">
    <property type="entry name" value="DNA-BINDING TRANSCRIPTIONAL ACTIVATOR DEVR_DOSR"/>
    <property type="match status" value="1"/>
</dbReference>
<evidence type="ECO:0000313" key="5">
    <source>
        <dbReference type="EMBL" id="MDO1582494.1"/>
    </source>
</evidence>
<protein>
    <submittedName>
        <fullName evidence="5">LuxR C-terminal-related transcriptional regulator</fullName>
    </submittedName>
</protein>
<keyword evidence="1" id="KW-0805">Transcription regulation</keyword>
<reference evidence="5" key="1">
    <citation type="journal article" date="2015" name="Int. J. Syst. Evol. Microbiol.">
        <title>Rhizobium oryzicola sp. nov., potential plant-growth-promoting endophytic bacteria isolated from rice roots.</title>
        <authorList>
            <person name="Zhang X.X."/>
            <person name="Gao J.S."/>
            <person name="Cao Y.H."/>
            <person name="Sheirdil R.A."/>
            <person name="Wang X.C."/>
            <person name="Zhang L."/>
        </authorList>
    </citation>
    <scope>NUCLEOTIDE SEQUENCE</scope>
    <source>
        <strain evidence="5">05753</strain>
    </source>
</reference>
<name>A0ABT8SVL8_9HYPH</name>
<dbReference type="EMBL" id="JAUKWQ010000002">
    <property type="protein sequence ID" value="MDO1582494.1"/>
    <property type="molecule type" value="Genomic_DNA"/>
</dbReference>
<dbReference type="InterPro" id="IPR036388">
    <property type="entry name" value="WH-like_DNA-bd_sf"/>
</dbReference>
<feature type="domain" description="HTH luxR-type" evidence="4">
    <location>
        <begin position="718"/>
        <end position="783"/>
    </location>
</feature>
<evidence type="ECO:0000256" key="1">
    <source>
        <dbReference type="ARBA" id="ARBA00023015"/>
    </source>
</evidence>
<keyword evidence="6" id="KW-1185">Reference proteome</keyword>
<evidence type="ECO:0000259" key="4">
    <source>
        <dbReference type="PROSITE" id="PS50043"/>
    </source>
</evidence>
<sequence>MNVPFDRPRLRHLVSTSDARIVILSAAAGAGKTVLMQQLATEAGGQVCTALQPQQTDVQAGALFWDVPRKARTLRLSDPVIESAERIVIACRPQQKVTGLARARLHDGALIIGPQDLCFGDADLAHLPVDVMRTVIDQYAGWPAFLRLTDDGEDDAHIVDYCREALFAHLSPGDMAALSLWLQASDQPAPAICAEILPPHLLSQPDRYPRLLEILREAVHLNLETYTSPAALKDIAATLEHSGQALSAMALLLDHGLEGPAASILERANGRDLIYRSSVAAFQDTIMRFSHEMVAANETILLAICRVLMKQGELHRVRHLLSKYLGFDFLDPMKVLVKGSRFSFDARTFRLNLMLSEDMTPNDAMIDRLREFMADYPLGEYGKWASYYNAILEFEIRRRNFREAEAAAARALIYLKKMGGQPLLEFFIHLHQTVLRLSSGDALLALKAVRDARSRLEQVPHEAPAEFRMLRLAEACLDYEAGRHQPLLHFVQTDFDGFAAAEIWPSLMQFALQYASQALIDHFPMGVRPGFLDGLWIHLSDGLQFHAMMEIRTAIAYQNAGRWREAAATLTAIRMPMGKNWIDSAVDELSRLNRRDEIAYVMAWLREAVHLWTPRAYLAQQLEALIANPKVTNRERVALEIWLSYAAHQRRETGLARSHLLSALESANRLGCHGVLSEERLFLSPLLENKPLRSFVEKSIGVRSSLAIFSSSLNSPHARALKGGLSQREAQMLQLAAAGLSNKRIAATLNISEVTVKYHIGNLYRKLGCSRRAEALSAATALGWIS</sequence>
<accession>A0ABT8SVL8</accession>
<keyword evidence="3" id="KW-0804">Transcription</keyword>
<evidence type="ECO:0000313" key="6">
    <source>
        <dbReference type="Proteomes" id="UP001169006"/>
    </source>
</evidence>
<dbReference type="PANTHER" id="PTHR44688:SF16">
    <property type="entry name" value="DNA-BINDING TRANSCRIPTIONAL ACTIVATOR DEVR_DOSR"/>
    <property type="match status" value="1"/>
</dbReference>
<dbReference type="InterPro" id="IPR000792">
    <property type="entry name" value="Tscrpt_reg_LuxR_C"/>
</dbReference>